<dbReference type="GeneID" id="70685711"/>
<accession>A0A897MMX5</accession>
<sequence>MDTDYWRKELPHLLVIVLLVLVSIQAAELLVPGDLSFWLGLGVAVLVGLFYRPLIERLGYAPDHWD</sequence>
<keyword evidence="1" id="KW-0472">Membrane</keyword>
<reference evidence="2" key="1">
    <citation type="submission" date="2020-11" db="EMBL/GenBank/DDBJ databases">
        <title>Carbohydrate-dependent, anaerobic sulfur respiration: A novel catabolism in halophilic archaea.</title>
        <authorList>
            <person name="Sorokin D.Y."/>
            <person name="Messina E."/>
            <person name="Smedile F."/>
            <person name="La Cono V."/>
            <person name="Hallsworth J.E."/>
            <person name="Yakimov M.M."/>
        </authorList>
    </citation>
    <scope>NUCLEOTIDE SEQUENCE</scope>
    <source>
        <strain evidence="2">AArc-S</strain>
    </source>
</reference>
<feature type="transmembrane region" description="Helical" evidence="1">
    <location>
        <begin position="36"/>
        <end position="55"/>
    </location>
</feature>
<dbReference type="EMBL" id="CP064786">
    <property type="protein sequence ID" value="QSG03530.1"/>
    <property type="molecule type" value="Genomic_DNA"/>
</dbReference>
<gene>
    <name evidence="2" type="ORF">AArcS_2334</name>
</gene>
<evidence type="ECO:0000313" key="3">
    <source>
        <dbReference type="Proteomes" id="UP000663586"/>
    </source>
</evidence>
<dbReference type="KEGG" id="hara:AArcS_2334"/>
<dbReference type="RefSeq" id="WP_238477580.1">
    <property type="nucleotide sequence ID" value="NZ_CP064786.1"/>
</dbReference>
<keyword evidence="1" id="KW-1133">Transmembrane helix</keyword>
<dbReference type="Proteomes" id="UP000663586">
    <property type="component" value="Chromosome"/>
</dbReference>
<evidence type="ECO:0000313" key="2">
    <source>
        <dbReference type="EMBL" id="QSG03530.1"/>
    </source>
</evidence>
<name>A0A897MMX5_9EURY</name>
<proteinExistence type="predicted"/>
<keyword evidence="1" id="KW-0812">Transmembrane</keyword>
<protein>
    <submittedName>
        <fullName evidence="2">Putative membrane protein</fullName>
    </submittedName>
</protein>
<evidence type="ECO:0000256" key="1">
    <source>
        <dbReference type="SAM" id="Phobius"/>
    </source>
</evidence>
<dbReference type="AlphaFoldDB" id="A0A897MMX5"/>
<organism evidence="2 3">
    <name type="scientific">Natranaeroarchaeum sulfidigenes</name>
    <dbReference type="NCBI Taxonomy" id="2784880"/>
    <lineage>
        <taxon>Archaea</taxon>
        <taxon>Methanobacteriati</taxon>
        <taxon>Methanobacteriota</taxon>
        <taxon>Stenosarchaea group</taxon>
        <taxon>Halobacteria</taxon>
        <taxon>Halobacteriales</taxon>
        <taxon>Natronoarchaeaceae</taxon>
        <taxon>Natranaeroarchaeum</taxon>
    </lineage>
</organism>
<keyword evidence="3" id="KW-1185">Reference proteome</keyword>